<evidence type="ECO:0000313" key="2">
    <source>
        <dbReference type="Proteomes" id="UP000053586"/>
    </source>
</evidence>
<dbReference type="Proteomes" id="UP000053586">
    <property type="component" value="Unassembled WGS sequence"/>
</dbReference>
<name>H5TAY1_9ALTE</name>
<dbReference type="EMBL" id="BAET01000013">
    <property type="protein sequence ID" value="GAB55458.1"/>
    <property type="molecule type" value="Genomic_DNA"/>
</dbReference>
<sequence>MALSLAEFSKLLIAAVEKVVSSANALSHKFEEAKAQLA</sequence>
<dbReference type="AlphaFoldDB" id="H5TAY1"/>
<comment type="caution">
    <text evidence="1">The sequence shown here is derived from an EMBL/GenBank/DDBJ whole genome shotgun (WGS) entry which is preliminary data.</text>
</comment>
<accession>H5TAY1</accession>
<evidence type="ECO:0000313" key="1">
    <source>
        <dbReference type="EMBL" id="GAB55458.1"/>
    </source>
</evidence>
<keyword evidence="2" id="KW-1185">Reference proteome</keyword>
<organism evidence="1 2">
    <name type="scientific">Glaciecola punicea ACAM 611</name>
    <dbReference type="NCBI Taxonomy" id="1121923"/>
    <lineage>
        <taxon>Bacteria</taxon>
        <taxon>Pseudomonadati</taxon>
        <taxon>Pseudomonadota</taxon>
        <taxon>Gammaproteobacteria</taxon>
        <taxon>Alteromonadales</taxon>
        <taxon>Alteromonadaceae</taxon>
        <taxon>Glaciecola</taxon>
    </lineage>
</organism>
<gene>
    <name evidence="1" type="ORF">GPUN_1334</name>
</gene>
<proteinExistence type="predicted"/>
<protein>
    <submittedName>
        <fullName evidence="1">Uncharacterized protein</fullName>
    </submittedName>
</protein>
<reference evidence="1 2" key="2">
    <citation type="journal article" date="2017" name="Antonie Van Leeuwenhoek">
        <title>Rhizobium rhizosphaerae sp. nov., a novel species isolated from rice rhizosphere.</title>
        <authorList>
            <person name="Zhao J.J."/>
            <person name="Zhang J."/>
            <person name="Zhang R.J."/>
            <person name="Zhang C.W."/>
            <person name="Yin H.Q."/>
            <person name="Zhang X.X."/>
        </authorList>
    </citation>
    <scope>NUCLEOTIDE SEQUENCE [LARGE SCALE GENOMIC DNA]</scope>
    <source>
        <strain evidence="1 2">ACAM 611</strain>
    </source>
</reference>
<reference evidence="1 2" key="1">
    <citation type="journal article" date="2012" name="J. Bacteriol.">
        <title>Genome sequence of proteorhodopsin-containing sea ice bacterium Glaciecola punicea ACAM 611T.</title>
        <authorList>
            <person name="Qin Q.-L."/>
            <person name="Xie B.-B."/>
            <person name="Shu Y.-L."/>
            <person name="Rong J.-C."/>
            <person name="Zhao D.-L."/>
            <person name="Zhang X.-Y."/>
            <person name="Chen X.-L."/>
            <person name="Zhou B.-C."/>
            <person name="Zhanga Y.-Z."/>
        </authorList>
    </citation>
    <scope>NUCLEOTIDE SEQUENCE [LARGE SCALE GENOMIC DNA]</scope>
    <source>
        <strain evidence="1 2">ACAM 611</strain>
    </source>
</reference>